<dbReference type="EMBL" id="MU151557">
    <property type="protein sequence ID" value="KAF9442859.1"/>
    <property type="molecule type" value="Genomic_DNA"/>
</dbReference>
<dbReference type="OrthoDB" id="3270319at2759"/>
<organism evidence="1 2">
    <name type="scientific">Macrolepiota fuliginosa MF-IS2</name>
    <dbReference type="NCBI Taxonomy" id="1400762"/>
    <lineage>
        <taxon>Eukaryota</taxon>
        <taxon>Fungi</taxon>
        <taxon>Dikarya</taxon>
        <taxon>Basidiomycota</taxon>
        <taxon>Agaricomycotina</taxon>
        <taxon>Agaricomycetes</taxon>
        <taxon>Agaricomycetidae</taxon>
        <taxon>Agaricales</taxon>
        <taxon>Agaricineae</taxon>
        <taxon>Agaricaceae</taxon>
        <taxon>Macrolepiota</taxon>
    </lineage>
</organism>
<evidence type="ECO:0000313" key="2">
    <source>
        <dbReference type="Proteomes" id="UP000807342"/>
    </source>
</evidence>
<gene>
    <name evidence="1" type="ORF">P691DRAFT_779190</name>
</gene>
<reference evidence="1" key="1">
    <citation type="submission" date="2020-11" db="EMBL/GenBank/DDBJ databases">
        <authorList>
            <consortium name="DOE Joint Genome Institute"/>
            <person name="Ahrendt S."/>
            <person name="Riley R."/>
            <person name="Andreopoulos W."/>
            <person name="Labutti K."/>
            <person name="Pangilinan J."/>
            <person name="Ruiz-Duenas F.J."/>
            <person name="Barrasa J.M."/>
            <person name="Sanchez-Garcia M."/>
            <person name="Camarero S."/>
            <person name="Miyauchi S."/>
            <person name="Serrano A."/>
            <person name="Linde D."/>
            <person name="Babiker R."/>
            <person name="Drula E."/>
            <person name="Ayuso-Fernandez I."/>
            <person name="Pacheco R."/>
            <person name="Padilla G."/>
            <person name="Ferreira P."/>
            <person name="Barriuso J."/>
            <person name="Kellner H."/>
            <person name="Castanera R."/>
            <person name="Alfaro M."/>
            <person name="Ramirez L."/>
            <person name="Pisabarro A.G."/>
            <person name="Kuo A."/>
            <person name="Tritt A."/>
            <person name="Lipzen A."/>
            <person name="He G."/>
            <person name="Yan M."/>
            <person name="Ng V."/>
            <person name="Cullen D."/>
            <person name="Martin F."/>
            <person name="Rosso M.-N."/>
            <person name="Henrissat B."/>
            <person name="Hibbett D."/>
            <person name="Martinez A.T."/>
            <person name="Grigoriev I.V."/>
        </authorList>
    </citation>
    <scope>NUCLEOTIDE SEQUENCE</scope>
    <source>
        <strain evidence="1">MF-IS2</strain>
    </source>
</reference>
<name>A0A9P5X3A9_9AGAR</name>
<accession>A0A9P5X3A9</accession>
<comment type="caution">
    <text evidence="1">The sequence shown here is derived from an EMBL/GenBank/DDBJ whole genome shotgun (WGS) entry which is preliminary data.</text>
</comment>
<dbReference type="Proteomes" id="UP000807342">
    <property type="component" value="Unassembled WGS sequence"/>
</dbReference>
<protein>
    <submittedName>
        <fullName evidence="1">Uncharacterized protein</fullName>
    </submittedName>
</protein>
<proteinExistence type="predicted"/>
<keyword evidence="2" id="KW-1185">Reference proteome</keyword>
<evidence type="ECO:0000313" key="1">
    <source>
        <dbReference type="EMBL" id="KAF9442859.1"/>
    </source>
</evidence>
<sequence>MPNIDTVATALMELYAFRGAPWTWPVWKARTNIQHGLFPYNDYQLPPGWTRRDAVDVATFFLAYNQLKSYAEKLDFNSSRSNLEYPGRMTWITFIARNWNRWGVHELVLYRLKLSRIHPMVLVNQMGYDDVPWPDPKPYLPAVVDPIGKLLFGSPDFEVAVKGVGAPVRKLIRAIIQWSCGAICNRFSPRDVEDAAVLAVFDLSRGTLTKRKIASAIKAVAMFKKCTVAFKLGKEARRAEEMCGELYRIIERLPGTLIRQRPSAKFRDVQEVQPVTPKARTIQKIVPLPVKMVPVKMVQRIQTPVVKGVQESVTMYHHYRKADAVGASFEFRDFQRFAGSVTHLLLPQRPQRKNAPVTENCKIIDVLNEIGDIRAP</sequence>
<dbReference type="AlphaFoldDB" id="A0A9P5X3A9"/>